<dbReference type="Proteomes" id="UP000289738">
    <property type="component" value="Chromosome A06"/>
</dbReference>
<feature type="domain" description="RING-type" evidence="10">
    <location>
        <begin position="152"/>
        <end position="198"/>
    </location>
</feature>
<evidence type="ECO:0000256" key="2">
    <source>
        <dbReference type="ARBA" id="ARBA00006801"/>
    </source>
</evidence>
<evidence type="ECO:0000259" key="11">
    <source>
        <dbReference type="PROSITE" id="PS51184"/>
    </source>
</evidence>
<accession>A0A445CPF1</accession>
<keyword evidence="3" id="KW-0479">Metal-binding</keyword>
<protein>
    <recommendedName>
        <fullName evidence="15">Lysine-specific demethylase</fullName>
    </recommendedName>
</protein>
<evidence type="ECO:0000256" key="1">
    <source>
        <dbReference type="ARBA" id="ARBA00004123"/>
    </source>
</evidence>
<feature type="region of interest" description="Disordered" evidence="9">
    <location>
        <begin position="37"/>
        <end position="74"/>
    </location>
</feature>
<dbReference type="EMBL" id="SDMP01000006">
    <property type="protein sequence ID" value="RYR52806.1"/>
    <property type="molecule type" value="Genomic_DNA"/>
</dbReference>
<sequence length="1010" mass="115469">MTESPSDRRCKRTAGPNWRCSGVASLGKSFCEKHLQQRALQDQKRRIKRNEGNESERRSNKTKRRLSTADDVSAGSELEVSVSELIENSVRKKKKNETKKKKPLDQESVNECDIHEDSDRGMMSVNGVKKGSGVEDKKQMGSKSNEGGSLMCHQCQRNDKSGVVFCSKCNRKRYCYECLERWYPGKTLKEVEEACPFCLGNCNCKACLREVPVLMDREVNSSVKLHRLRYLLYKALPVLRHIHREQSLELEIESKIRGEQLQEKGIARTELDKRERLYCDNCNTSIIGFYRSCPNPSCSYDLCLMCCQELREGCQPGGIEAETSQEQFSERARNHDSSITKSKKQSKRYGWESQLVPTNFDFQADMSTPFPEWNANTDGNIPCPPKQRGGCGTTLLELRRTFKCNWVVKLLNNAEDLTRGYTPPNVDITEKCSLCQINTIEGKTNLEARRAAFRDDDNDNFIYSSNARDISDDEIEHFQRHWMRGEPVVVRNILDKTSGLSWEPMVMWRALRETGSKVKFKDETRSVKAIDCFDWCGVEINIHQFFQGYLEGRMYNNGWPEMLKLKDWPTSTTFEERLPRHGTEFLMALPYRDYTDPKSGTLNFASKLPDDSLKPDLGPKTYIAYGFSDELGRGDSVTKLHCDVSDAVNVLMHTTKVEIAPWRRKIIKELQKKYAEEDSRELLCEALGDADERPKSEALSHDQKADIGIGNISPTSHVDQCIPSICEEGKSQKLETHDLSASSLASNMSNKEDRMRIDFIDDKEPDGPELRESKQGLEKDTLQTEDGAEVALGGAVWDIFRRQDVPKLIEYLRKHKNEFRHIKNHPVDSVIHPIHDQTLFLNERHKKQLKKEFNVEPWTFEQHLGEAVFIPAGCPHQVRNRQVIHHLVTNMSFFLGATFPMGSEANSNSNANAEAQKKQEDGPNEAIMQNNPSSKRSCIKVALDFVSPENVGECLRLTEEFRLLPKHHRAKEDKLEAILCNSLCLQVKKMTLYAVSNAVRQVKQIIPVNE</sequence>
<dbReference type="SMART" id="SM00558">
    <property type="entry name" value="JmjC"/>
    <property type="match status" value="1"/>
</dbReference>
<keyword evidence="7" id="KW-0862">Zinc</keyword>
<feature type="region of interest" description="Disordered" evidence="9">
    <location>
        <begin position="324"/>
        <end position="345"/>
    </location>
</feature>
<dbReference type="PROSITE" id="PS51667">
    <property type="entry name" value="WRC"/>
    <property type="match status" value="1"/>
</dbReference>
<dbReference type="PROSITE" id="PS50089">
    <property type="entry name" value="ZF_RING_2"/>
    <property type="match status" value="1"/>
</dbReference>
<dbReference type="GO" id="GO:0031490">
    <property type="term" value="F:chromatin DNA binding"/>
    <property type="evidence" value="ECO:0007669"/>
    <property type="project" value="TreeGrafter"/>
</dbReference>
<comment type="subcellular location">
    <subcellularLocation>
        <location evidence="1">Nucleus</location>
    </subcellularLocation>
</comment>
<keyword evidence="5" id="KW-0804">Transcription</keyword>
<feature type="domain" description="JmjC" evidence="11">
    <location>
        <begin position="597"/>
        <end position="910"/>
    </location>
</feature>
<dbReference type="InterPro" id="IPR018866">
    <property type="entry name" value="Znf-4CXXC_R1"/>
</dbReference>
<dbReference type="GO" id="GO:0003712">
    <property type="term" value="F:transcription coregulator activity"/>
    <property type="evidence" value="ECO:0007669"/>
    <property type="project" value="TreeGrafter"/>
</dbReference>
<evidence type="ECO:0000313" key="14">
    <source>
        <dbReference type="Proteomes" id="UP000289738"/>
    </source>
</evidence>
<gene>
    <name evidence="13" type="ORF">Ahy_A06g027674</name>
</gene>
<evidence type="ECO:0000256" key="9">
    <source>
        <dbReference type="SAM" id="MobiDB-lite"/>
    </source>
</evidence>
<dbReference type="GO" id="GO:0000785">
    <property type="term" value="C:chromatin"/>
    <property type="evidence" value="ECO:0007669"/>
    <property type="project" value="TreeGrafter"/>
</dbReference>
<dbReference type="GO" id="GO:0000118">
    <property type="term" value="C:histone deacetylase complex"/>
    <property type="evidence" value="ECO:0007669"/>
    <property type="project" value="TreeGrafter"/>
</dbReference>
<evidence type="ECO:0000256" key="7">
    <source>
        <dbReference type="PROSITE-ProRule" id="PRU00175"/>
    </source>
</evidence>
<dbReference type="SUPFAM" id="SSF51197">
    <property type="entry name" value="Clavaminate synthase-like"/>
    <property type="match status" value="1"/>
</dbReference>
<dbReference type="GO" id="GO:0032454">
    <property type="term" value="F:histone H3K9 demethylase activity"/>
    <property type="evidence" value="ECO:0007669"/>
    <property type="project" value="InterPro"/>
</dbReference>
<comment type="similarity">
    <text evidence="2">Belongs to the JARID1 histone demethylase family.</text>
</comment>
<feature type="compositionally biased region" description="Basic residues" evidence="9">
    <location>
        <begin position="91"/>
        <end position="102"/>
    </location>
</feature>
<feature type="compositionally biased region" description="Basic and acidic residues" evidence="9">
    <location>
        <begin position="37"/>
        <end position="59"/>
    </location>
</feature>
<dbReference type="PROSITE" id="PS51184">
    <property type="entry name" value="JMJC"/>
    <property type="match status" value="1"/>
</dbReference>
<evidence type="ECO:0000256" key="5">
    <source>
        <dbReference type="ARBA" id="ARBA00023163"/>
    </source>
</evidence>
<reference evidence="13 14" key="1">
    <citation type="submission" date="2019-01" db="EMBL/GenBank/DDBJ databases">
        <title>Sequencing of cultivated peanut Arachis hypogaea provides insights into genome evolution and oil improvement.</title>
        <authorList>
            <person name="Chen X."/>
        </authorList>
    </citation>
    <scope>NUCLEOTIDE SEQUENCE [LARGE SCALE GENOMIC DNA]</scope>
    <source>
        <strain evidence="14">cv. Fuhuasheng</strain>
        <tissue evidence="13">Leaves</tissue>
    </source>
</reference>
<dbReference type="InterPro" id="IPR014977">
    <property type="entry name" value="WRC_dom"/>
</dbReference>
<dbReference type="PANTHER" id="PTHR12549">
    <property type="entry name" value="JMJC DOMAIN-CONTAINING HISTONE DEMETHYLATION PROTEIN"/>
    <property type="match status" value="1"/>
</dbReference>
<feature type="region of interest" description="Disordered" evidence="9">
    <location>
        <begin position="761"/>
        <end position="781"/>
    </location>
</feature>
<dbReference type="InterPro" id="IPR003347">
    <property type="entry name" value="JmjC_dom"/>
</dbReference>
<dbReference type="InterPro" id="IPR001841">
    <property type="entry name" value="Znf_RING"/>
</dbReference>
<evidence type="ECO:0000256" key="4">
    <source>
        <dbReference type="ARBA" id="ARBA00023015"/>
    </source>
</evidence>
<organism evidence="13 14">
    <name type="scientific">Arachis hypogaea</name>
    <name type="common">Peanut</name>
    <dbReference type="NCBI Taxonomy" id="3818"/>
    <lineage>
        <taxon>Eukaryota</taxon>
        <taxon>Viridiplantae</taxon>
        <taxon>Streptophyta</taxon>
        <taxon>Embryophyta</taxon>
        <taxon>Tracheophyta</taxon>
        <taxon>Spermatophyta</taxon>
        <taxon>Magnoliopsida</taxon>
        <taxon>eudicotyledons</taxon>
        <taxon>Gunneridae</taxon>
        <taxon>Pentapetalae</taxon>
        <taxon>rosids</taxon>
        <taxon>fabids</taxon>
        <taxon>Fabales</taxon>
        <taxon>Fabaceae</taxon>
        <taxon>Papilionoideae</taxon>
        <taxon>50 kb inversion clade</taxon>
        <taxon>dalbergioids sensu lato</taxon>
        <taxon>Dalbergieae</taxon>
        <taxon>Pterocarpus clade</taxon>
        <taxon>Arachis</taxon>
    </lineage>
</organism>
<keyword evidence="7" id="KW-0863">Zinc-finger</keyword>
<dbReference type="Pfam" id="PF02373">
    <property type="entry name" value="JmjC"/>
    <property type="match status" value="1"/>
</dbReference>
<dbReference type="GO" id="GO:0008270">
    <property type="term" value="F:zinc ion binding"/>
    <property type="evidence" value="ECO:0007669"/>
    <property type="project" value="UniProtKB-KW"/>
</dbReference>
<evidence type="ECO:0000259" key="10">
    <source>
        <dbReference type="PROSITE" id="PS50089"/>
    </source>
</evidence>
<comment type="caution">
    <text evidence="8">Lacks conserved residue(s) required for the propagation of feature annotation.</text>
</comment>
<evidence type="ECO:0000256" key="3">
    <source>
        <dbReference type="ARBA" id="ARBA00022723"/>
    </source>
</evidence>
<comment type="caution">
    <text evidence="13">The sequence shown here is derived from an EMBL/GenBank/DDBJ whole genome shotgun (WGS) entry which is preliminary data.</text>
</comment>
<evidence type="ECO:0000256" key="8">
    <source>
        <dbReference type="PROSITE-ProRule" id="PRU01002"/>
    </source>
</evidence>
<feature type="compositionally biased region" description="Low complexity" evidence="9">
    <location>
        <begin position="905"/>
        <end position="914"/>
    </location>
</feature>
<dbReference type="Pfam" id="PF08879">
    <property type="entry name" value="WRC"/>
    <property type="match status" value="1"/>
</dbReference>
<evidence type="ECO:0000259" key="12">
    <source>
        <dbReference type="PROSITE" id="PS51667"/>
    </source>
</evidence>
<dbReference type="InterPro" id="IPR045109">
    <property type="entry name" value="LSDs-like"/>
</dbReference>
<keyword evidence="14" id="KW-1185">Reference proteome</keyword>
<feature type="domain" description="WRC" evidence="12">
    <location>
        <begin position="4"/>
        <end position="52"/>
    </location>
</feature>
<evidence type="ECO:0008006" key="15">
    <source>
        <dbReference type="Google" id="ProtNLM"/>
    </source>
</evidence>
<feature type="region of interest" description="Disordered" evidence="9">
    <location>
        <begin position="90"/>
        <end position="145"/>
    </location>
</feature>
<keyword evidence="6" id="KW-0539">Nucleus</keyword>
<name>A0A445CPF1_ARAHY</name>
<keyword evidence="4" id="KW-0805">Transcription regulation</keyword>
<proteinExistence type="inferred from homology"/>
<dbReference type="AlphaFoldDB" id="A0A445CPF1"/>
<feature type="compositionally biased region" description="Basic and acidic residues" evidence="9">
    <location>
        <begin position="328"/>
        <end position="338"/>
    </location>
</feature>
<dbReference type="Pfam" id="PF10497">
    <property type="entry name" value="zf-4CXXC_R1"/>
    <property type="match status" value="1"/>
</dbReference>
<evidence type="ECO:0000313" key="13">
    <source>
        <dbReference type="EMBL" id="RYR52806.1"/>
    </source>
</evidence>
<dbReference type="STRING" id="3818.A0A445CPF1"/>
<evidence type="ECO:0000256" key="6">
    <source>
        <dbReference type="ARBA" id="ARBA00023242"/>
    </source>
</evidence>
<feature type="region of interest" description="Disordered" evidence="9">
    <location>
        <begin position="905"/>
        <end position="931"/>
    </location>
</feature>
<dbReference type="GO" id="GO:0006357">
    <property type="term" value="P:regulation of transcription by RNA polymerase II"/>
    <property type="evidence" value="ECO:0007669"/>
    <property type="project" value="TreeGrafter"/>
</dbReference>
<dbReference type="Gene3D" id="2.60.120.650">
    <property type="entry name" value="Cupin"/>
    <property type="match status" value="1"/>
</dbReference>
<dbReference type="PANTHER" id="PTHR12549:SF33">
    <property type="entry name" value="LYSINE-SPECIFIC DEMETHYLASE JMJ27"/>
    <property type="match status" value="1"/>
</dbReference>